<proteinExistence type="predicted"/>
<gene>
    <name evidence="1" type="ORF">B296_00049875</name>
</gene>
<sequence>MSLIGRLHHRIFSIDAGLRVLARIENQGSFEPKATTAASMFVPANLHRPRIRPVCVMTVEMRPIIHCAGTNVTGLLFFPSPTPFLLRALV</sequence>
<accession>A0A426YNW8</accession>
<reference evidence="1 2" key="1">
    <citation type="journal article" date="2014" name="Agronomy (Basel)">
        <title>A Draft Genome Sequence for Ensete ventricosum, the Drought-Tolerant Tree Against Hunger.</title>
        <authorList>
            <person name="Harrison J."/>
            <person name="Moore K.A."/>
            <person name="Paszkiewicz K."/>
            <person name="Jones T."/>
            <person name="Grant M."/>
            <person name="Ambacheew D."/>
            <person name="Muzemil S."/>
            <person name="Studholme D.J."/>
        </authorList>
    </citation>
    <scope>NUCLEOTIDE SEQUENCE [LARGE SCALE GENOMIC DNA]</scope>
</reference>
<dbReference type="Proteomes" id="UP000287651">
    <property type="component" value="Unassembled WGS sequence"/>
</dbReference>
<organism evidence="1 2">
    <name type="scientific">Ensete ventricosum</name>
    <name type="common">Abyssinian banana</name>
    <name type="synonym">Musa ensete</name>
    <dbReference type="NCBI Taxonomy" id="4639"/>
    <lineage>
        <taxon>Eukaryota</taxon>
        <taxon>Viridiplantae</taxon>
        <taxon>Streptophyta</taxon>
        <taxon>Embryophyta</taxon>
        <taxon>Tracheophyta</taxon>
        <taxon>Spermatophyta</taxon>
        <taxon>Magnoliopsida</taxon>
        <taxon>Liliopsida</taxon>
        <taxon>Zingiberales</taxon>
        <taxon>Musaceae</taxon>
        <taxon>Ensete</taxon>
    </lineage>
</organism>
<evidence type="ECO:0000313" key="2">
    <source>
        <dbReference type="Proteomes" id="UP000287651"/>
    </source>
</evidence>
<name>A0A426YNW8_ENSVE</name>
<protein>
    <submittedName>
        <fullName evidence="1">Uncharacterized protein</fullName>
    </submittedName>
</protein>
<comment type="caution">
    <text evidence="1">The sequence shown here is derived from an EMBL/GenBank/DDBJ whole genome shotgun (WGS) entry which is preliminary data.</text>
</comment>
<evidence type="ECO:0000313" key="1">
    <source>
        <dbReference type="EMBL" id="RRT53407.1"/>
    </source>
</evidence>
<dbReference type="AlphaFoldDB" id="A0A426YNW8"/>
<dbReference type="EMBL" id="AMZH03011152">
    <property type="protein sequence ID" value="RRT53407.1"/>
    <property type="molecule type" value="Genomic_DNA"/>
</dbReference>